<comment type="caution">
    <text evidence="2">The sequence shown here is derived from an EMBL/GenBank/DDBJ whole genome shotgun (WGS) entry which is preliminary data.</text>
</comment>
<feature type="region of interest" description="Disordered" evidence="1">
    <location>
        <begin position="109"/>
        <end position="170"/>
    </location>
</feature>
<proteinExistence type="predicted"/>
<gene>
    <name evidence="2" type="ORF">AFUS01_LOCUS26355</name>
</gene>
<evidence type="ECO:0000256" key="1">
    <source>
        <dbReference type="SAM" id="MobiDB-lite"/>
    </source>
</evidence>
<keyword evidence="3" id="KW-1185">Reference proteome</keyword>
<reference evidence="2" key="1">
    <citation type="submission" date="2021-06" db="EMBL/GenBank/DDBJ databases">
        <authorList>
            <person name="Hodson N. C."/>
            <person name="Mongue J. A."/>
            <person name="Jaron S. K."/>
        </authorList>
    </citation>
    <scope>NUCLEOTIDE SEQUENCE</scope>
</reference>
<evidence type="ECO:0000313" key="3">
    <source>
        <dbReference type="Proteomes" id="UP000708208"/>
    </source>
</evidence>
<feature type="compositionally biased region" description="Low complexity" evidence="1">
    <location>
        <begin position="152"/>
        <end position="167"/>
    </location>
</feature>
<protein>
    <submittedName>
        <fullName evidence="2">Uncharacterized protein</fullName>
    </submittedName>
</protein>
<evidence type="ECO:0000313" key="2">
    <source>
        <dbReference type="EMBL" id="CAG7815691.1"/>
    </source>
</evidence>
<feature type="compositionally biased region" description="Polar residues" evidence="1">
    <location>
        <begin position="109"/>
        <end position="125"/>
    </location>
</feature>
<dbReference type="AlphaFoldDB" id="A0A8J2KLJ1"/>
<sequence>MFALIKFIKEDSCEIVPFSWISPDLKSCKWPGSNSAKRAIEKQLPPQDNWSTNAIEVKSIASTFEELIPKRTKYLLTSNVDTSDDECEKTRPPKKRVIKHNEFELVLHTSENLSPAKSATESSGIPSPPIPAMKLPSEGENVPTTSIDPVVPRTQQESQPTPTTSRPKGYLFEEKVLRKLNQLSLDISELSADVRSLKHHLRQPHQP</sequence>
<accession>A0A8J2KLJ1</accession>
<dbReference type="EMBL" id="CAJVCH010350913">
    <property type="protein sequence ID" value="CAG7815691.1"/>
    <property type="molecule type" value="Genomic_DNA"/>
</dbReference>
<dbReference type="Proteomes" id="UP000708208">
    <property type="component" value="Unassembled WGS sequence"/>
</dbReference>
<dbReference type="OrthoDB" id="6616134at2759"/>
<organism evidence="2 3">
    <name type="scientific">Allacma fusca</name>
    <dbReference type="NCBI Taxonomy" id="39272"/>
    <lineage>
        <taxon>Eukaryota</taxon>
        <taxon>Metazoa</taxon>
        <taxon>Ecdysozoa</taxon>
        <taxon>Arthropoda</taxon>
        <taxon>Hexapoda</taxon>
        <taxon>Collembola</taxon>
        <taxon>Symphypleona</taxon>
        <taxon>Sminthuridae</taxon>
        <taxon>Allacma</taxon>
    </lineage>
</organism>
<name>A0A8J2KLJ1_9HEXA</name>